<proteinExistence type="predicted"/>
<organism evidence="1 2">
    <name type="scientific">Ensete ventricosum</name>
    <name type="common">Abyssinian banana</name>
    <name type="synonym">Musa ensete</name>
    <dbReference type="NCBI Taxonomy" id="4639"/>
    <lineage>
        <taxon>Eukaryota</taxon>
        <taxon>Viridiplantae</taxon>
        <taxon>Streptophyta</taxon>
        <taxon>Embryophyta</taxon>
        <taxon>Tracheophyta</taxon>
        <taxon>Spermatophyta</taxon>
        <taxon>Magnoliopsida</taxon>
        <taxon>Liliopsida</taxon>
        <taxon>Zingiberales</taxon>
        <taxon>Musaceae</taxon>
        <taxon>Ensete</taxon>
    </lineage>
</organism>
<dbReference type="AlphaFoldDB" id="A0A426ZD00"/>
<protein>
    <submittedName>
        <fullName evidence="1">Uncharacterized protein</fullName>
    </submittedName>
</protein>
<accession>A0A426ZD00</accession>
<comment type="caution">
    <text evidence="1">The sequence shown here is derived from an EMBL/GenBank/DDBJ whole genome shotgun (WGS) entry which is preliminary data.</text>
</comment>
<dbReference type="EMBL" id="AMZH03007244">
    <property type="protein sequence ID" value="RRT61796.1"/>
    <property type="molecule type" value="Genomic_DNA"/>
</dbReference>
<evidence type="ECO:0000313" key="2">
    <source>
        <dbReference type="Proteomes" id="UP000287651"/>
    </source>
</evidence>
<dbReference type="Proteomes" id="UP000287651">
    <property type="component" value="Unassembled WGS sequence"/>
</dbReference>
<sequence length="137" mass="15576">MLIVISLYLRSNLKDTGGYTNNHTTTLEVRGGIYIQYLLNFAGSAVSAGNIDIFSGKEIWMYCKLVIDVLLDTQKTPRKPQYNMAPELPLILQFCEFEDLEFICSSASYEERRAKLNMKASRKSCMRQSAIWLSSTS</sequence>
<reference evidence="1 2" key="1">
    <citation type="journal article" date="2014" name="Agronomy (Basel)">
        <title>A Draft Genome Sequence for Ensete ventricosum, the Drought-Tolerant Tree Against Hunger.</title>
        <authorList>
            <person name="Harrison J."/>
            <person name="Moore K.A."/>
            <person name="Paszkiewicz K."/>
            <person name="Jones T."/>
            <person name="Grant M."/>
            <person name="Ambacheew D."/>
            <person name="Muzemil S."/>
            <person name="Studholme D.J."/>
        </authorList>
    </citation>
    <scope>NUCLEOTIDE SEQUENCE [LARGE SCALE GENOMIC DNA]</scope>
</reference>
<name>A0A426ZD00_ENSVE</name>
<evidence type="ECO:0000313" key="1">
    <source>
        <dbReference type="EMBL" id="RRT61796.1"/>
    </source>
</evidence>
<gene>
    <name evidence="1" type="ORF">B296_00035388</name>
</gene>